<dbReference type="PANTHER" id="PTHR47535:SF2">
    <property type="entry name" value="NESPRIN-3"/>
    <property type="match status" value="1"/>
</dbReference>
<reference evidence="8" key="1">
    <citation type="journal article" date="2023" name="Science">
        <title>Genome structures resolve the early diversification of teleost fishes.</title>
        <authorList>
            <person name="Parey E."/>
            <person name="Louis A."/>
            <person name="Montfort J."/>
            <person name="Bouchez O."/>
            <person name="Roques C."/>
            <person name="Iampietro C."/>
            <person name="Lluch J."/>
            <person name="Castinel A."/>
            <person name="Donnadieu C."/>
            <person name="Desvignes T."/>
            <person name="Floi Bucao C."/>
            <person name="Jouanno E."/>
            <person name="Wen M."/>
            <person name="Mejri S."/>
            <person name="Dirks R."/>
            <person name="Jansen H."/>
            <person name="Henkel C."/>
            <person name="Chen W.J."/>
            <person name="Zahm M."/>
            <person name="Cabau C."/>
            <person name="Klopp C."/>
            <person name="Thompson A.W."/>
            <person name="Robinson-Rechavi M."/>
            <person name="Braasch I."/>
            <person name="Lecointre G."/>
            <person name="Bobe J."/>
            <person name="Postlethwait J.H."/>
            <person name="Berthelot C."/>
            <person name="Roest Crollius H."/>
            <person name="Guiguen Y."/>
        </authorList>
    </citation>
    <scope>NUCLEOTIDE SEQUENCE</scope>
    <source>
        <strain evidence="8">Concon-B</strain>
    </source>
</reference>
<dbReference type="OrthoDB" id="9838382at2759"/>
<comment type="subcellular location">
    <subcellularLocation>
        <location evidence="1">Membrane</location>
    </subcellularLocation>
</comment>
<protein>
    <recommendedName>
        <fullName evidence="7">Nesprin-1/3 spectrin repeats region domain-containing protein</fullName>
    </recommendedName>
</protein>
<keyword evidence="3" id="KW-0677">Repeat</keyword>
<sequence>MDQKRKDSRSTLQVNMTQQEQENFRQCLESALSWIQAVHERLRANDNTEGPRSALQARLRETEVIRISEHEGWLKVDMALIAAEVLLQTGDEAIKGQTQARVKELKALWEETSIYITHCHSRIEWVWLHWAEYLRAQEEFGRWLLRMQRALDPHLDLQLGVREKVWHLEQYRVLLDDAHAQGPLLKRLLEEASDLHDRTEDLSVGPKAQESLWEAYTQIRDKAEERVSLLQKIAEEHRVFDASIHQFWAWIDSVSVVLTCSCDTEDLPESTLCPQQAKDTPENPVSTLQELCETVDREEATLQHLEGAAESVKANTSPQGADKVSQEAKELRWAWEGLRQHLRLEEDRQCAAQCAQVEHSSLCEGLRADASRLLLLLDQLDQELEPSGREGTEDETEVLWRKYTDVHRAVKAEEPHVEQLKVKLTELFRVSKGPMPLFGQVLAVMKQYQGLRSRAFRLLTGRETALRQLLLDPLRGFSKWSLLVTQILEASNEVTESSCITSLVQSMEKLLKDSKQLQEHLEQLQAKGYLLAKMFGLQRAKSLGAQLSTAVRERQKKHDQLLQRRSHLQDLLSRSKDFGERYESVLKWLRLREKCITTVELKPDIPTKRAFSGELMVILKDVEEHEAHLIALQALVLPSPANQHKLSHLCTEWKELCKAMKGRVRESEQNTADHHYFQEKLFALQQGLQKTMLRLEPFCSLKRELGADNWQPDAERVLGELPERELELRRVEALSQRVLTRTSEEGKGKILEDLQRLNDSWTSLHMCGMDLHRFFSLMMASFTGIDTSLVLMLRDNNRLQMQIALLESTLDFLAALLCMN</sequence>
<evidence type="ECO:0000256" key="2">
    <source>
        <dbReference type="ARBA" id="ARBA00022692"/>
    </source>
</evidence>
<dbReference type="GO" id="GO:0005737">
    <property type="term" value="C:cytoplasm"/>
    <property type="evidence" value="ECO:0007669"/>
    <property type="project" value="TreeGrafter"/>
</dbReference>
<feature type="domain" description="Nesprin-1/3 spectrin repeats region" evidence="7">
    <location>
        <begin position="366"/>
        <end position="460"/>
    </location>
</feature>
<name>A0A9Q1DLJ9_CONCO</name>
<dbReference type="GO" id="GO:0034993">
    <property type="term" value="C:meiotic nuclear membrane microtubule tethering complex"/>
    <property type="evidence" value="ECO:0007669"/>
    <property type="project" value="TreeGrafter"/>
</dbReference>
<keyword evidence="5" id="KW-0472">Membrane</keyword>
<dbReference type="GO" id="GO:0051015">
    <property type="term" value="F:actin filament binding"/>
    <property type="evidence" value="ECO:0007669"/>
    <property type="project" value="TreeGrafter"/>
</dbReference>
<keyword evidence="2" id="KW-0812">Transmembrane</keyword>
<proteinExistence type="predicted"/>
<dbReference type="Proteomes" id="UP001152803">
    <property type="component" value="Unassembled WGS sequence"/>
</dbReference>
<evidence type="ECO:0000256" key="1">
    <source>
        <dbReference type="ARBA" id="ARBA00004370"/>
    </source>
</evidence>
<dbReference type="GO" id="GO:0005640">
    <property type="term" value="C:nuclear outer membrane"/>
    <property type="evidence" value="ECO:0007669"/>
    <property type="project" value="TreeGrafter"/>
</dbReference>
<dbReference type="InterPro" id="IPR052403">
    <property type="entry name" value="LINC-complex_assoc"/>
</dbReference>
<keyword evidence="4" id="KW-1133">Transmembrane helix</keyword>
<dbReference type="Pfam" id="PF25803">
    <property type="entry name" value="Spectrin_SYNE1_2"/>
    <property type="match status" value="1"/>
</dbReference>
<organism evidence="8 9">
    <name type="scientific">Conger conger</name>
    <name type="common">Conger eel</name>
    <name type="synonym">Muraena conger</name>
    <dbReference type="NCBI Taxonomy" id="82655"/>
    <lineage>
        <taxon>Eukaryota</taxon>
        <taxon>Metazoa</taxon>
        <taxon>Chordata</taxon>
        <taxon>Craniata</taxon>
        <taxon>Vertebrata</taxon>
        <taxon>Euteleostomi</taxon>
        <taxon>Actinopterygii</taxon>
        <taxon>Neopterygii</taxon>
        <taxon>Teleostei</taxon>
        <taxon>Anguilliformes</taxon>
        <taxon>Congridae</taxon>
        <taxon>Conger</taxon>
    </lineage>
</organism>
<dbReference type="SUPFAM" id="SSF46966">
    <property type="entry name" value="Spectrin repeat"/>
    <property type="match status" value="4"/>
</dbReference>
<keyword evidence="6" id="KW-0175">Coiled coil</keyword>
<evidence type="ECO:0000256" key="4">
    <source>
        <dbReference type="ARBA" id="ARBA00022989"/>
    </source>
</evidence>
<dbReference type="EMBL" id="JAFJMO010000006">
    <property type="protein sequence ID" value="KAJ8274783.1"/>
    <property type="molecule type" value="Genomic_DNA"/>
</dbReference>
<dbReference type="PANTHER" id="PTHR47535">
    <property type="entry name" value="MUSCLE-SPECIFIC PROTEIN 300 KDA, ISOFORM G"/>
    <property type="match status" value="1"/>
</dbReference>
<evidence type="ECO:0000313" key="9">
    <source>
        <dbReference type="Proteomes" id="UP001152803"/>
    </source>
</evidence>
<evidence type="ECO:0000256" key="6">
    <source>
        <dbReference type="SAM" id="Coils"/>
    </source>
</evidence>
<evidence type="ECO:0000313" key="8">
    <source>
        <dbReference type="EMBL" id="KAJ8274783.1"/>
    </source>
</evidence>
<dbReference type="Gene3D" id="1.20.58.60">
    <property type="match status" value="3"/>
</dbReference>
<keyword evidence="9" id="KW-1185">Reference proteome</keyword>
<evidence type="ECO:0000259" key="7">
    <source>
        <dbReference type="Pfam" id="PF25803"/>
    </source>
</evidence>
<feature type="coiled-coil region" evidence="6">
    <location>
        <begin position="288"/>
        <end position="315"/>
    </location>
</feature>
<comment type="caution">
    <text evidence="8">The sequence shown here is derived from an EMBL/GenBank/DDBJ whole genome shotgun (WGS) entry which is preliminary data.</text>
</comment>
<dbReference type="GO" id="GO:0007097">
    <property type="term" value="P:nuclear migration"/>
    <property type="evidence" value="ECO:0007669"/>
    <property type="project" value="TreeGrafter"/>
</dbReference>
<evidence type="ECO:0000256" key="3">
    <source>
        <dbReference type="ARBA" id="ARBA00022737"/>
    </source>
</evidence>
<dbReference type="InterPro" id="IPR057932">
    <property type="entry name" value="Spectrin_SYNE1_3"/>
</dbReference>
<gene>
    <name evidence="8" type="ORF">COCON_G00094080</name>
</gene>
<accession>A0A9Q1DLJ9</accession>
<dbReference type="AlphaFoldDB" id="A0A9Q1DLJ9"/>
<evidence type="ECO:0000256" key="5">
    <source>
        <dbReference type="ARBA" id="ARBA00023136"/>
    </source>
</evidence>